<keyword evidence="4" id="KW-1185">Reference proteome</keyword>
<accession>A0A1M6J7H0</accession>
<dbReference type="GO" id="GO:0009294">
    <property type="term" value="P:DNA-mediated transformation"/>
    <property type="evidence" value="ECO:0007669"/>
    <property type="project" value="InterPro"/>
</dbReference>
<dbReference type="SUPFAM" id="SSF102405">
    <property type="entry name" value="MCP/YpsA-like"/>
    <property type="match status" value="1"/>
</dbReference>
<dbReference type="Proteomes" id="UP000183952">
    <property type="component" value="Unassembled WGS sequence"/>
</dbReference>
<dbReference type="EMBL" id="FRAD01000003">
    <property type="protein sequence ID" value="SHJ42567.1"/>
    <property type="molecule type" value="Genomic_DNA"/>
</dbReference>
<organism evidence="3 4">
    <name type="scientific">Hathewaya proteolytica DSM 3090</name>
    <dbReference type="NCBI Taxonomy" id="1121331"/>
    <lineage>
        <taxon>Bacteria</taxon>
        <taxon>Bacillati</taxon>
        <taxon>Bacillota</taxon>
        <taxon>Clostridia</taxon>
        <taxon>Eubacteriales</taxon>
        <taxon>Clostridiaceae</taxon>
        <taxon>Hathewaya</taxon>
    </lineage>
</organism>
<dbReference type="NCBIfam" id="TIGR00732">
    <property type="entry name" value="dprA"/>
    <property type="match status" value="1"/>
</dbReference>
<proteinExistence type="inferred from homology"/>
<dbReference type="Pfam" id="PF02481">
    <property type="entry name" value="DNA_processg_A"/>
    <property type="match status" value="1"/>
</dbReference>
<dbReference type="Gene3D" id="3.40.50.450">
    <property type="match status" value="1"/>
</dbReference>
<reference evidence="3 4" key="1">
    <citation type="submission" date="2016-11" db="EMBL/GenBank/DDBJ databases">
        <authorList>
            <person name="Jaros S."/>
            <person name="Januszkiewicz K."/>
            <person name="Wedrychowicz H."/>
        </authorList>
    </citation>
    <scope>NUCLEOTIDE SEQUENCE [LARGE SCALE GENOMIC DNA]</scope>
    <source>
        <strain evidence="3 4">DSM 3090</strain>
    </source>
</reference>
<dbReference type="AlphaFoldDB" id="A0A1M6J7H0"/>
<dbReference type="OrthoDB" id="9785707at2"/>
<sequence length="353" mass="39666">MNIYDIWFSKISMYCEEKLKLIKDYNNSQEIYKNVTKGDLVLPRNKTDEALYSFDKVELNKECEYLISKDVQIVKYGDDNYPISLKDYKYAPAILYYTGDITVLNNRTCVSVVGARKSTPYGEKVAKHIARDLAANGICVVSGLARGIDSCAQRAAILSKGKTCSVFGCGVDVIYPPENIDLYKDVKNNGVIISEYPCRTKPLPFHFLERNRLISALAAAVVVVEAGEKSGAMNTASWAADQNVPLFAVPGDITSATSKGTNELIQEGANIFLKMSDIYSLLHMEEIKSYNYSNDIPEKYKKLYNVLSDTPVHINEIINRSNIDIMCLYELLFEMQTMNIVNCIDGSFYVRVE</sequence>
<name>A0A1M6J7H0_9CLOT</name>
<dbReference type="PANTHER" id="PTHR43022:SF1">
    <property type="entry name" value="PROTEIN SMF"/>
    <property type="match status" value="1"/>
</dbReference>
<evidence type="ECO:0000313" key="4">
    <source>
        <dbReference type="Proteomes" id="UP000183952"/>
    </source>
</evidence>
<dbReference type="STRING" id="1121331.SAMN02745248_00072"/>
<protein>
    <submittedName>
        <fullName evidence="3">DNA processing protein</fullName>
    </submittedName>
</protein>
<feature type="domain" description="Smf/DprA SLOG" evidence="2">
    <location>
        <begin position="73"/>
        <end position="281"/>
    </location>
</feature>
<gene>
    <name evidence="3" type="ORF">SAMN02745248_00072</name>
</gene>
<dbReference type="InterPro" id="IPR057666">
    <property type="entry name" value="DrpA_SLOG"/>
</dbReference>
<dbReference type="RefSeq" id="WP_072901057.1">
    <property type="nucleotide sequence ID" value="NZ_FRAD01000003.1"/>
</dbReference>
<evidence type="ECO:0000256" key="1">
    <source>
        <dbReference type="ARBA" id="ARBA00006525"/>
    </source>
</evidence>
<dbReference type="InterPro" id="IPR003488">
    <property type="entry name" value="DprA"/>
</dbReference>
<comment type="similarity">
    <text evidence="1">Belongs to the DprA/Smf family.</text>
</comment>
<evidence type="ECO:0000313" key="3">
    <source>
        <dbReference type="EMBL" id="SHJ42567.1"/>
    </source>
</evidence>
<evidence type="ECO:0000259" key="2">
    <source>
        <dbReference type="Pfam" id="PF02481"/>
    </source>
</evidence>
<dbReference type="PANTHER" id="PTHR43022">
    <property type="entry name" value="PROTEIN SMF"/>
    <property type="match status" value="1"/>
</dbReference>